<keyword evidence="5" id="KW-0547">Nucleotide-binding</keyword>
<comment type="caution">
    <text evidence="12">The sequence shown here is derived from an EMBL/GenBank/DDBJ whole genome shotgun (WGS) entry which is preliminary data.</text>
</comment>
<dbReference type="GO" id="GO:0016301">
    <property type="term" value="F:kinase activity"/>
    <property type="evidence" value="ECO:0007669"/>
    <property type="project" value="UniProtKB-KW"/>
</dbReference>
<evidence type="ECO:0000313" key="12">
    <source>
        <dbReference type="EMBL" id="GAA2349889.1"/>
    </source>
</evidence>
<evidence type="ECO:0000256" key="9">
    <source>
        <dbReference type="SAM" id="Phobius"/>
    </source>
</evidence>
<dbReference type="PANTHER" id="PTHR24421:SF10">
    <property type="entry name" value="NITRATE_NITRITE SENSOR PROTEIN NARQ"/>
    <property type="match status" value="1"/>
</dbReference>
<dbReference type="Pfam" id="PF23539">
    <property type="entry name" value="DUF7134"/>
    <property type="match status" value="1"/>
</dbReference>
<feature type="domain" description="Signal transduction histidine kinase subgroup 3 dimerisation and phosphoacceptor" evidence="10">
    <location>
        <begin position="202"/>
        <end position="268"/>
    </location>
</feature>
<keyword evidence="13" id="KW-1185">Reference proteome</keyword>
<evidence type="ECO:0000256" key="1">
    <source>
        <dbReference type="ARBA" id="ARBA00000085"/>
    </source>
</evidence>
<feature type="transmembrane region" description="Helical" evidence="9">
    <location>
        <begin position="149"/>
        <end position="167"/>
    </location>
</feature>
<dbReference type="Gene3D" id="3.30.565.10">
    <property type="entry name" value="Histidine kinase-like ATPase, C-terminal domain"/>
    <property type="match status" value="1"/>
</dbReference>
<evidence type="ECO:0000256" key="4">
    <source>
        <dbReference type="ARBA" id="ARBA00022679"/>
    </source>
</evidence>
<dbReference type="Proteomes" id="UP001501584">
    <property type="component" value="Unassembled WGS sequence"/>
</dbReference>
<dbReference type="Gene3D" id="1.20.5.1930">
    <property type="match status" value="1"/>
</dbReference>
<feature type="transmembrane region" description="Helical" evidence="9">
    <location>
        <begin position="55"/>
        <end position="75"/>
    </location>
</feature>
<comment type="catalytic activity">
    <reaction evidence="1">
        <text>ATP + protein L-histidine = ADP + protein N-phospho-L-histidine.</text>
        <dbReference type="EC" id="2.7.13.3"/>
    </reaction>
</comment>
<protein>
    <recommendedName>
        <fullName evidence="2">histidine kinase</fullName>
        <ecNumber evidence="2">2.7.13.3</ecNumber>
    </recommendedName>
</protein>
<keyword evidence="4" id="KW-0808">Transferase</keyword>
<keyword evidence="9" id="KW-0472">Membrane</keyword>
<keyword evidence="3" id="KW-0597">Phosphoprotein</keyword>
<evidence type="ECO:0000256" key="5">
    <source>
        <dbReference type="ARBA" id="ARBA00022741"/>
    </source>
</evidence>
<dbReference type="InterPro" id="IPR055558">
    <property type="entry name" value="DUF7134"/>
</dbReference>
<evidence type="ECO:0000256" key="2">
    <source>
        <dbReference type="ARBA" id="ARBA00012438"/>
    </source>
</evidence>
<organism evidence="12 13">
    <name type="scientific">Glycomyces rutgersensis</name>
    <dbReference type="NCBI Taxonomy" id="58115"/>
    <lineage>
        <taxon>Bacteria</taxon>
        <taxon>Bacillati</taxon>
        <taxon>Actinomycetota</taxon>
        <taxon>Actinomycetes</taxon>
        <taxon>Glycomycetales</taxon>
        <taxon>Glycomycetaceae</taxon>
        <taxon>Glycomyces</taxon>
    </lineage>
</organism>
<feature type="transmembrane region" description="Helical" evidence="9">
    <location>
        <begin position="21"/>
        <end position="43"/>
    </location>
</feature>
<name>A0ABP5TDH9_9ACTN</name>
<evidence type="ECO:0000259" key="11">
    <source>
        <dbReference type="Pfam" id="PF23539"/>
    </source>
</evidence>
<dbReference type="InterPro" id="IPR011712">
    <property type="entry name" value="Sig_transdc_His_kin_sub3_dim/P"/>
</dbReference>
<feature type="transmembrane region" description="Helical" evidence="9">
    <location>
        <begin position="125"/>
        <end position="143"/>
    </location>
</feature>
<evidence type="ECO:0000256" key="7">
    <source>
        <dbReference type="ARBA" id="ARBA00022840"/>
    </source>
</evidence>
<keyword evidence="9" id="KW-1133">Transmembrane helix</keyword>
<sequence length="402" mass="43032">MRAYDFAMAWGTTRAWTRRHATLMDTAFAVAFVGLFFMGYFFGDGHGPRGGDFTIADSVVAHVLAAATALFALAARRLWPERLLILDTAVSVGVMIATGYRHPLLIVTWLIVAYTFARRTGRRRVWLVAGACIAAMYLASGAFGDGGWIAPGNFGVTAWSIAVVAIGDATRSRRAYIDEVEDRARRAEETREEEARRRVAEERLRIARELHDVVAHHIAVINVQAGAAAHVLESRPEAVGPALAHIRRAADTVMQELGSVVGVLRSPEDAGERSTEPTRGLARLAELLDSFAAAGLRVEHRQTGDARALPAVVDLAAYRIVQESLTNAHKYGTGRAQLAITYAPGTVSIDIENPIDKGAKASGSGYGIVGMRERAAAAGGTVTTGAADGRFTVHAELPASAH</sequence>
<evidence type="ECO:0000313" key="13">
    <source>
        <dbReference type="Proteomes" id="UP001501584"/>
    </source>
</evidence>
<accession>A0ABP5TDH9</accession>
<dbReference type="InterPro" id="IPR050482">
    <property type="entry name" value="Sensor_HK_TwoCompSys"/>
</dbReference>
<gene>
    <name evidence="12" type="ORF">GCM10010403_49960</name>
</gene>
<reference evidence="13" key="1">
    <citation type="journal article" date="2019" name="Int. J. Syst. Evol. Microbiol.">
        <title>The Global Catalogue of Microorganisms (GCM) 10K type strain sequencing project: providing services to taxonomists for standard genome sequencing and annotation.</title>
        <authorList>
            <consortium name="The Broad Institute Genomics Platform"/>
            <consortium name="The Broad Institute Genome Sequencing Center for Infectious Disease"/>
            <person name="Wu L."/>
            <person name="Ma J."/>
        </authorList>
    </citation>
    <scope>NUCLEOTIDE SEQUENCE [LARGE SCALE GENOMIC DNA]</scope>
    <source>
        <strain evidence="13">JCM 6238</strain>
    </source>
</reference>
<evidence type="ECO:0000256" key="8">
    <source>
        <dbReference type="ARBA" id="ARBA00023012"/>
    </source>
</evidence>
<dbReference type="Pfam" id="PF07730">
    <property type="entry name" value="HisKA_3"/>
    <property type="match status" value="1"/>
</dbReference>
<dbReference type="InterPro" id="IPR036890">
    <property type="entry name" value="HATPase_C_sf"/>
</dbReference>
<keyword evidence="9" id="KW-0812">Transmembrane</keyword>
<dbReference type="PANTHER" id="PTHR24421">
    <property type="entry name" value="NITRATE/NITRITE SENSOR PROTEIN NARX-RELATED"/>
    <property type="match status" value="1"/>
</dbReference>
<evidence type="ECO:0000256" key="6">
    <source>
        <dbReference type="ARBA" id="ARBA00022777"/>
    </source>
</evidence>
<dbReference type="CDD" id="cd16917">
    <property type="entry name" value="HATPase_UhpB-NarQ-NarX-like"/>
    <property type="match status" value="1"/>
</dbReference>
<dbReference type="SUPFAM" id="SSF55874">
    <property type="entry name" value="ATPase domain of HSP90 chaperone/DNA topoisomerase II/histidine kinase"/>
    <property type="match status" value="1"/>
</dbReference>
<keyword evidence="7" id="KW-0067">ATP-binding</keyword>
<feature type="domain" description="DUF7134" evidence="11">
    <location>
        <begin position="14"/>
        <end position="174"/>
    </location>
</feature>
<evidence type="ECO:0000259" key="10">
    <source>
        <dbReference type="Pfam" id="PF07730"/>
    </source>
</evidence>
<dbReference type="EC" id="2.7.13.3" evidence="2"/>
<evidence type="ECO:0000256" key="3">
    <source>
        <dbReference type="ARBA" id="ARBA00022553"/>
    </source>
</evidence>
<dbReference type="EMBL" id="BAAASX010000011">
    <property type="protein sequence ID" value="GAA2349889.1"/>
    <property type="molecule type" value="Genomic_DNA"/>
</dbReference>
<proteinExistence type="predicted"/>
<keyword evidence="6 12" id="KW-0418">Kinase</keyword>
<keyword evidence="8" id="KW-0902">Two-component regulatory system</keyword>